<sequence>MAGSSVPPLLVFPQEIMSPTLEKDGPPEVMYTCSNNGWSNEKKNKKSWTGFDTFKTIHVTLEAYDFLQTPWNCHGYNSIPFLPPLTTTGRNIFCTTDPMVHHHRGCDIFMKLNAQRIIRPDDIGALFNRVFSHVATIAKGVAGFEATGIMRLDANIFTSEDFAFEIETGNLTTVPQASSSQQVETNI</sequence>
<keyword evidence="2" id="KW-1185">Reference proteome</keyword>
<accession>A0ABQ9H8D0</accession>
<dbReference type="Proteomes" id="UP001159363">
    <property type="component" value="Chromosome 5"/>
</dbReference>
<reference evidence="1 2" key="1">
    <citation type="submission" date="2023-02" db="EMBL/GenBank/DDBJ databases">
        <title>LHISI_Scaffold_Assembly.</title>
        <authorList>
            <person name="Stuart O.P."/>
            <person name="Cleave R."/>
            <person name="Magrath M.J.L."/>
            <person name="Mikheyev A.S."/>
        </authorList>
    </citation>
    <scope>NUCLEOTIDE SEQUENCE [LARGE SCALE GENOMIC DNA]</scope>
    <source>
        <strain evidence="1">Daus_M_001</strain>
        <tissue evidence="1">Leg muscle</tissue>
    </source>
</reference>
<comment type="caution">
    <text evidence="1">The sequence shown here is derived from an EMBL/GenBank/DDBJ whole genome shotgun (WGS) entry which is preliminary data.</text>
</comment>
<dbReference type="EMBL" id="JARBHB010000006">
    <property type="protein sequence ID" value="KAJ8880529.1"/>
    <property type="molecule type" value="Genomic_DNA"/>
</dbReference>
<gene>
    <name evidence="1" type="ORF">PR048_016999</name>
</gene>
<evidence type="ECO:0000313" key="1">
    <source>
        <dbReference type="EMBL" id="KAJ8880529.1"/>
    </source>
</evidence>
<organism evidence="1 2">
    <name type="scientific">Dryococelus australis</name>
    <dbReference type="NCBI Taxonomy" id="614101"/>
    <lineage>
        <taxon>Eukaryota</taxon>
        <taxon>Metazoa</taxon>
        <taxon>Ecdysozoa</taxon>
        <taxon>Arthropoda</taxon>
        <taxon>Hexapoda</taxon>
        <taxon>Insecta</taxon>
        <taxon>Pterygota</taxon>
        <taxon>Neoptera</taxon>
        <taxon>Polyneoptera</taxon>
        <taxon>Phasmatodea</taxon>
        <taxon>Verophasmatodea</taxon>
        <taxon>Anareolatae</taxon>
        <taxon>Phasmatidae</taxon>
        <taxon>Eurycanthinae</taxon>
        <taxon>Dryococelus</taxon>
    </lineage>
</organism>
<proteinExistence type="predicted"/>
<name>A0ABQ9H8D0_9NEOP</name>
<protein>
    <submittedName>
        <fullName evidence="1">Uncharacterized protein</fullName>
    </submittedName>
</protein>
<evidence type="ECO:0000313" key="2">
    <source>
        <dbReference type="Proteomes" id="UP001159363"/>
    </source>
</evidence>